<dbReference type="AlphaFoldDB" id="A0A9X3MYY0"/>
<dbReference type="InterPro" id="IPR027417">
    <property type="entry name" value="P-loop_NTPase"/>
</dbReference>
<sequence length="315" mass="34168">MSTYSLHGVDLEVHGAPDIQLEMELRLRAFRSPVGAHPLRLEFLEGPDRAIAPPTDASRPVYETPYGDVAYFPDTDTLWGDLRGVRLRCDATSGVARLQCDTGFSGRELYLATHPLATIALMELLERRDRYCLHAGCLELDGRGVLVAGPTGSGKSTLTVALVRAGLGFVSDDLVFLAHGEDRLEALGFADAAGVTDASAERFALEGTPRRDGFPKRLIRLEDAFGVTPVERCEPRVIVFPEVVYDSPGEVMPLDPGEAYLRLVPDVLLTQPAGTQAHLKAIAALLAQVRCYTLRSGTDLGYTAELVRALLRTPA</sequence>
<evidence type="ECO:0008006" key="3">
    <source>
        <dbReference type="Google" id="ProtNLM"/>
    </source>
</evidence>
<reference evidence="1" key="1">
    <citation type="submission" date="2022-10" db="EMBL/GenBank/DDBJ databases">
        <title>The WGS of Solirubrobacter ginsenosidimutans DSM 21036.</title>
        <authorList>
            <person name="Jiang Z."/>
        </authorList>
    </citation>
    <scope>NUCLEOTIDE SEQUENCE</scope>
    <source>
        <strain evidence="1">DSM 21036</strain>
    </source>
</reference>
<accession>A0A9X3MYY0</accession>
<dbReference type="EMBL" id="JAPDOD010000028">
    <property type="protein sequence ID" value="MDA0163850.1"/>
    <property type="molecule type" value="Genomic_DNA"/>
</dbReference>
<keyword evidence="2" id="KW-1185">Reference proteome</keyword>
<gene>
    <name evidence="1" type="ORF">OM076_26505</name>
</gene>
<proteinExistence type="predicted"/>
<name>A0A9X3MYY0_9ACTN</name>
<dbReference type="Proteomes" id="UP001149140">
    <property type="component" value="Unassembled WGS sequence"/>
</dbReference>
<protein>
    <recommendedName>
        <fullName evidence="3">HPr kinase/phosphorylase</fullName>
    </recommendedName>
</protein>
<dbReference type="SUPFAM" id="SSF53795">
    <property type="entry name" value="PEP carboxykinase-like"/>
    <property type="match status" value="1"/>
</dbReference>
<evidence type="ECO:0000313" key="2">
    <source>
        <dbReference type="Proteomes" id="UP001149140"/>
    </source>
</evidence>
<organism evidence="1 2">
    <name type="scientific">Solirubrobacter ginsenosidimutans</name>
    <dbReference type="NCBI Taxonomy" id="490573"/>
    <lineage>
        <taxon>Bacteria</taxon>
        <taxon>Bacillati</taxon>
        <taxon>Actinomycetota</taxon>
        <taxon>Thermoleophilia</taxon>
        <taxon>Solirubrobacterales</taxon>
        <taxon>Solirubrobacteraceae</taxon>
        <taxon>Solirubrobacter</taxon>
    </lineage>
</organism>
<dbReference type="RefSeq" id="WP_270043098.1">
    <property type="nucleotide sequence ID" value="NZ_JAPDOD010000028.1"/>
</dbReference>
<comment type="caution">
    <text evidence="1">The sequence shown here is derived from an EMBL/GenBank/DDBJ whole genome shotgun (WGS) entry which is preliminary data.</text>
</comment>
<evidence type="ECO:0000313" key="1">
    <source>
        <dbReference type="EMBL" id="MDA0163850.1"/>
    </source>
</evidence>
<dbReference type="Gene3D" id="3.40.50.300">
    <property type="entry name" value="P-loop containing nucleotide triphosphate hydrolases"/>
    <property type="match status" value="1"/>
</dbReference>